<dbReference type="InterPro" id="IPR006680">
    <property type="entry name" value="Amidohydro-rel"/>
</dbReference>
<name>A0ABR1HGC4_9HYPO</name>
<dbReference type="Proteomes" id="UP001498476">
    <property type="component" value="Unassembled WGS sequence"/>
</dbReference>
<evidence type="ECO:0000256" key="3">
    <source>
        <dbReference type="ARBA" id="ARBA00022801"/>
    </source>
</evidence>
<evidence type="ECO:0000256" key="1">
    <source>
        <dbReference type="ARBA" id="ARBA00001947"/>
    </source>
</evidence>
<keyword evidence="7" id="KW-1185">Reference proteome</keyword>
<dbReference type="InterPro" id="IPR032466">
    <property type="entry name" value="Metal_Hydrolase"/>
</dbReference>
<gene>
    <name evidence="6" type="ORF">QQX98_002903</name>
</gene>
<dbReference type="PANTHER" id="PTHR11271">
    <property type="entry name" value="GUANINE DEAMINASE"/>
    <property type="match status" value="1"/>
</dbReference>
<evidence type="ECO:0000256" key="4">
    <source>
        <dbReference type="ARBA" id="ARBA00022833"/>
    </source>
</evidence>
<dbReference type="SUPFAM" id="SSF51338">
    <property type="entry name" value="Composite domain of metallo-dependent hydrolases"/>
    <property type="match status" value="1"/>
</dbReference>
<protein>
    <recommendedName>
        <fullName evidence="5">Amidohydrolase-related domain-containing protein</fullName>
    </recommendedName>
</protein>
<dbReference type="EMBL" id="JAZAVJ010000031">
    <property type="protein sequence ID" value="KAK7420248.1"/>
    <property type="molecule type" value="Genomic_DNA"/>
</dbReference>
<dbReference type="Gene3D" id="2.30.40.10">
    <property type="entry name" value="Urease, subunit C, domain 1"/>
    <property type="match status" value="1"/>
</dbReference>
<dbReference type="Gene3D" id="3.20.20.140">
    <property type="entry name" value="Metal-dependent hydrolases"/>
    <property type="match status" value="1"/>
</dbReference>
<dbReference type="SUPFAM" id="SSF51556">
    <property type="entry name" value="Metallo-dependent hydrolases"/>
    <property type="match status" value="1"/>
</dbReference>
<organism evidence="6 7">
    <name type="scientific">Neonectria punicea</name>
    <dbReference type="NCBI Taxonomy" id="979145"/>
    <lineage>
        <taxon>Eukaryota</taxon>
        <taxon>Fungi</taxon>
        <taxon>Dikarya</taxon>
        <taxon>Ascomycota</taxon>
        <taxon>Pezizomycotina</taxon>
        <taxon>Sordariomycetes</taxon>
        <taxon>Hypocreomycetidae</taxon>
        <taxon>Hypocreales</taxon>
        <taxon>Nectriaceae</taxon>
        <taxon>Neonectria</taxon>
    </lineage>
</organism>
<evidence type="ECO:0000256" key="2">
    <source>
        <dbReference type="ARBA" id="ARBA00022723"/>
    </source>
</evidence>
<evidence type="ECO:0000313" key="6">
    <source>
        <dbReference type="EMBL" id="KAK7420248.1"/>
    </source>
</evidence>
<dbReference type="InterPro" id="IPR011059">
    <property type="entry name" value="Metal-dep_hydrolase_composite"/>
</dbReference>
<comment type="caution">
    <text evidence="6">The sequence shown here is derived from an EMBL/GenBank/DDBJ whole genome shotgun (WGS) entry which is preliminary data.</text>
</comment>
<keyword evidence="4" id="KW-0862">Zinc</keyword>
<dbReference type="InterPro" id="IPR051607">
    <property type="entry name" value="Metallo-dep_hydrolases"/>
</dbReference>
<sequence>MHYGHDNPVSHLIQDQASLGIDTHFTFSSDLLTQARIWLQATRQTLHRKTLQNWEVPVNNPMSVNQAFLLATRSGGLALRRDDLGVLAEGAKADLVVWDGKSPSLLGWNDPVATVIIHASIGDIKHVVVDGKFKKRDRKLTEEGYDAIQERFLKSARKIQKIWKERPNPVLEGKSPSGFDYIRTKVADVVRGSSDGYGDLHLE</sequence>
<dbReference type="Pfam" id="PF01979">
    <property type="entry name" value="Amidohydro_1"/>
    <property type="match status" value="1"/>
</dbReference>
<keyword evidence="2" id="KW-0479">Metal-binding</keyword>
<dbReference type="PANTHER" id="PTHR11271:SF37">
    <property type="entry name" value="FAMILY PROTEIN, PUTATIVE (AFU_ORTHOLOGUE AFUA_4G00460)-RELATED"/>
    <property type="match status" value="1"/>
</dbReference>
<accession>A0ABR1HGC4</accession>
<comment type="cofactor">
    <cofactor evidence="1">
        <name>Zn(2+)</name>
        <dbReference type="ChEBI" id="CHEBI:29105"/>
    </cofactor>
</comment>
<proteinExistence type="predicted"/>
<evidence type="ECO:0000259" key="5">
    <source>
        <dbReference type="Pfam" id="PF01979"/>
    </source>
</evidence>
<feature type="domain" description="Amidohydrolase-related" evidence="5">
    <location>
        <begin position="24"/>
        <end position="132"/>
    </location>
</feature>
<evidence type="ECO:0000313" key="7">
    <source>
        <dbReference type="Proteomes" id="UP001498476"/>
    </source>
</evidence>
<keyword evidence="3" id="KW-0378">Hydrolase</keyword>
<reference evidence="6 7" key="1">
    <citation type="journal article" date="2025" name="Microbiol. Resour. Announc.">
        <title>Draft genome sequences for Neonectria magnoliae and Neonectria punicea, canker pathogens of Liriodendron tulipifera and Acer saccharum in West Virginia.</title>
        <authorList>
            <person name="Petronek H.M."/>
            <person name="Kasson M.T."/>
            <person name="Metheny A.M."/>
            <person name="Stauder C.M."/>
            <person name="Lovett B."/>
            <person name="Lynch S.C."/>
            <person name="Garnas J.R."/>
            <person name="Kasson L.R."/>
            <person name="Stajich J.E."/>
        </authorList>
    </citation>
    <scope>NUCLEOTIDE SEQUENCE [LARGE SCALE GENOMIC DNA]</scope>
    <source>
        <strain evidence="6 7">NRRL 64653</strain>
    </source>
</reference>